<keyword evidence="4" id="KW-1185">Reference proteome</keyword>
<evidence type="ECO:0000256" key="1">
    <source>
        <dbReference type="SAM" id="MobiDB-lite"/>
    </source>
</evidence>
<protein>
    <recommendedName>
        <fullName evidence="2">F-box domain-containing protein</fullName>
    </recommendedName>
</protein>
<reference evidence="3 4" key="1">
    <citation type="journal article" date="2018" name="Evol. Lett.">
        <title>Horizontal gene cluster transfer increased hallucinogenic mushroom diversity.</title>
        <authorList>
            <person name="Reynolds H.T."/>
            <person name="Vijayakumar V."/>
            <person name="Gluck-Thaler E."/>
            <person name="Korotkin H.B."/>
            <person name="Matheny P.B."/>
            <person name="Slot J.C."/>
        </authorList>
    </citation>
    <scope>NUCLEOTIDE SEQUENCE [LARGE SCALE GENOMIC DNA]</scope>
    <source>
        <strain evidence="3 4">2629</strain>
    </source>
</reference>
<dbReference type="AlphaFoldDB" id="A0A409YSR3"/>
<feature type="compositionally biased region" description="Polar residues" evidence="1">
    <location>
        <begin position="557"/>
        <end position="568"/>
    </location>
</feature>
<dbReference type="OrthoDB" id="3541472at2759"/>
<accession>A0A409YSR3</accession>
<name>A0A409YSR3_9AGAR</name>
<evidence type="ECO:0000259" key="2">
    <source>
        <dbReference type="PROSITE" id="PS50181"/>
    </source>
</evidence>
<dbReference type="SUPFAM" id="SSF52047">
    <property type="entry name" value="RNI-like"/>
    <property type="match status" value="1"/>
</dbReference>
<proteinExistence type="predicted"/>
<dbReference type="PROSITE" id="PS50181">
    <property type="entry name" value="FBOX"/>
    <property type="match status" value="1"/>
</dbReference>
<feature type="region of interest" description="Disordered" evidence="1">
    <location>
        <begin position="542"/>
        <end position="571"/>
    </location>
</feature>
<dbReference type="STRING" id="181874.A0A409YSR3"/>
<evidence type="ECO:0000313" key="3">
    <source>
        <dbReference type="EMBL" id="PPR06066.1"/>
    </source>
</evidence>
<feature type="region of interest" description="Disordered" evidence="1">
    <location>
        <begin position="91"/>
        <end position="115"/>
    </location>
</feature>
<gene>
    <name evidence="3" type="ORF">CVT24_004224</name>
</gene>
<comment type="caution">
    <text evidence="3">The sequence shown here is derived from an EMBL/GenBank/DDBJ whole genome shotgun (WGS) entry which is preliminary data.</text>
</comment>
<organism evidence="3 4">
    <name type="scientific">Panaeolus cyanescens</name>
    <dbReference type="NCBI Taxonomy" id="181874"/>
    <lineage>
        <taxon>Eukaryota</taxon>
        <taxon>Fungi</taxon>
        <taxon>Dikarya</taxon>
        <taxon>Basidiomycota</taxon>
        <taxon>Agaricomycotina</taxon>
        <taxon>Agaricomycetes</taxon>
        <taxon>Agaricomycetidae</taxon>
        <taxon>Agaricales</taxon>
        <taxon>Agaricineae</taxon>
        <taxon>Galeropsidaceae</taxon>
        <taxon>Panaeolus</taxon>
    </lineage>
</organism>
<sequence>MSSFDLLSLPPELIGKIVEHLPDAHKKPLRLVCHDLDGIVSRQLFSRIVLKYSNYQPDLLPAQLEALATRSTSIRKYVRSLEIRGFSPDSHLGVRSRSRSMERNSRGSRSRSRGPLAEEHVVNRGLLAHLGLAICSLTKVESVWWQFGLNDPEWAKSVVMDSLAALPHLSAIKISLGGGSAASLRLEQLTNLRHITITGSCPFYRELIIPGLRTLIHSSPNLQSLEVDSGSYRVDTETCTLHDLLTDITVDSDTGTDSSTSKSSRSRATRSVIPPLNLERLALRGWCVRLDEHTLPHLRFLKSLSLYETLHPHHNVVTDLSDEARASLLERITPYSSTPSEVFEALREASIRISSLSTDAVCPSLLTYLASYSGLKKVVLTGADGPSGTKEESERLADTFYVDVLPLHRDTLEVLEIEPRFEGGWCFNAKNKETIGELKNLRSLKLAVRGAEVGIPATSPSREPRGRDRAKPKDAVWNLLDTTTSLPSLTHLTISSTESDVSRYSSAASVLSPASYGHLYRVNREISKSVTTFGPLDEGIEEANENEEGGERAPDASESTPTRPSRSAVQHRVITTPARDYVPRYDKERGGVWFRSSMMQGSHLEL</sequence>
<dbReference type="InterPro" id="IPR001810">
    <property type="entry name" value="F-box_dom"/>
</dbReference>
<dbReference type="Proteomes" id="UP000284842">
    <property type="component" value="Unassembled WGS sequence"/>
</dbReference>
<dbReference type="InParanoid" id="A0A409YSR3"/>
<dbReference type="EMBL" id="NHTK01000709">
    <property type="protein sequence ID" value="PPR06066.1"/>
    <property type="molecule type" value="Genomic_DNA"/>
</dbReference>
<evidence type="ECO:0000313" key="4">
    <source>
        <dbReference type="Proteomes" id="UP000284842"/>
    </source>
</evidence>
<feature type="domain" description="F-box" evidence="2">
    <location>
        <begin position="3"/>
        <end position="48"/>
    </location>
</feature>